<keyword evidence="6" id="KW-0472">Membrane</keyword>
<dbReference type="GO" id="GO:0016887">
    <property type="term" value="F:ATP hydrolysis activity"/>
    <property type="evidence" value="ECO:0007669"/>
    <property type="project" value="InterPro"/>
</dbReference>
<evidence type="ECO:0000256" key="3">
    <source>
        <dbReference type="ARBA" id="ARBA00022448"/>
    </source>
</evidence>
<comment type="subcellular location">
    <subcellularLocation>
        <location evidence="1">Membrane</location>
        <topology evidence="1">Multi-pass membrane protein</topology>
    </subcellularLocation>
</comment>
<evidence type="ECO:0000259" key="7">
    <source>
        <dbReference type="Pfam" id="PF00005"/>
    </source>
</evidence>
<organism evidence="8">
    <name type="scientific">Timema cristinae</name>
    <name type="common">Walking stick</name>
    <dbReference type="NCBI Taxonomy" id="61476"/>
    <lineage>
        <taxon>Eukaryota</taxon>
        <taxon>Metazoa</taxon>
        <taxon>Ecdysozoa</taxon>
        <taxon>Arthropoda</taxon>
        <taxon>Hexapoda</taxon>
        <taxon>Insecta</taxon>
        <taxon>Pterygota</taxon>
        <taxon>Neoptera</taxon>
        <taxon>Polyneoptera</taxon>
        <taxon>Phasmatodea</taxon>
        <taxon>Timematodea</taxon>
        <taxon>Timematoidea</taxon>
        <taxon>Timematidae</taxon>
        <taxon>Timema</taxon>
    </lineage>
</organism>
<dbReference type="GO" id="GO:0042626">
    <property type="term" value="F:ATPase-coupled transmembrane transporter activity"/>
    <property type="evidence" value="ECO:0007669"/>
    <property type="project" value="TreeGrafter"/>
</dbReference>
<accession>A0A7R9H2W5</accession>
<dbReference type="InterPro" id="IPR050352">
    <property type="entry name" value="ABCG_transporters"/>
</dbReference>
<dbReference type="InterPro" id="IPR027417">
    <property type="entry name" value="P-loop_NTPase"/>
</dbReference>
<dbReference type="PANTHER" id="PTHR48041">
    <property type="entry name" value="ABC TRANSPORTER G FAMILY MEMBER 28"/>
    <property type="match status" value="1"/>
</dbReference>
<evidence type="ECO:0000256" key="6">
    <source>
        <dbReference type="ARBA" id="ARBA00023136"/>
    </source>
</evidence>
<dbReference type="PANTHER" id="PTHR48041:SF118">
    <property type="entry name" value="ATP-BINDING CASSETTE TRANSPORTER (ABC TRANSPORTER) FAMILY G MEMBER 16"/>
    <property type="match status" value="1"/>
</dbReference>
<gene>
    <name evidence="8" type="ORF">TCEB3V08_LOCUS8263</name>
</gene>
<comment type="similarity">
    <text evidence="2">Belongs to the ABC transporter superfamily. ABCG family. Eye pigment precursor importer (TC 3.A.1.204) subfamily.</text>
</comment>
<dbReference type="AlphaFoldDB" id="A0A7R9H2W5"/>
<evidence type="ECO:0000256" key="4">
    <source>
        <dbReference type="ARBA" id="ARBA00022692"/>
    </source>
</evidence>
<dbReference type="SUPFAM" id="SSF52540">
    <property type="entry name" value="P-loop containing nucleoside triphosphate hydrolases"/>
    <property type="match status" value="1"/>
</dbReference>
<evidence type="ECO:0000256" key="2">
    <source>
        <dbReference type="ARBA" id="ARBA00005814"/>
    </source>
</evidence>
<dbReference type="GO" id="GO:0005886">
    <property type="term" value="C:plasma membrane"/>
    <property type="evidence" value="ECO:0007669"/>
    <property type="project" value="TreeGrafter"/>
</dbReference>
<evidence type="ECO:0000313" key="8">
    <source>
        <dbReference type="EMBL" id="CAD7405968.1"/>
    </source>
</evidence>
<keyword evidence="5" id="KW-1133">Transmembrane helix</keyword>
<evidence type="ECO:0000256" key="5">
    <source>
        <dbReference type="ARBA" id="ARBA00022989"/>
    </source>
</evidence>
<reference evidence="8" key="1">
    <citation type="submission" date="2020-11" db="EMBL/GenBank/DDBJ databases">
        <authorList>
            <person name="Tran Van P."/>
        </authorList>
    </citation>
    <scope>NUCLEOTIDE SEQUENCE</scope>
</reference>
<sequence>MESNMDVEVGPEPHGLKKCQQSLTLEFTDLSYAVSGRKGQFQKSVLRSLNGQFKAGRLTAIIGPSGAGKSTLLNIVSGFKLLCMNRTRGVQGSLRVNGQPRDLRLFRRQCCYIAQEFAMLPRLTTVETLTVAAELKLGRNTCCSIKETVALHNARDFTPESAKRSAEVGIPIITTWGGALSELVPRLLSTLGS</sequence>
<dbReference type="GO" id="GO:0005524">
    <property type="term" value="F:ATP binding"/>
    <property type="evidence" value="ECO:0007669"/>
    <property type="project" value="InterPro"/>
</dbReference>
<evidence type="ECO:0000256" key="1">
    <source>
        <dbReference type="ARBA" id="ARBA00004141"/>
    </source>
</evidence>
<dbReference type="EMBL" id="OC319652">
    <property type="protein sequence ID" value="CAD7405968.1"/>
    <property type="molecule type" value="Genomic_DNA"/>
</dbReference>
<proteinExistence type="inferred from homology"/>
<dbReference type="Pfam" id="PF00005">
    <property type="entry name" value="ABC_tran"/>
    <property type="match status" value="1"/>
</dbReference>
<name>A0A7R9H2W5_TIMCR</name>
<feature type="domain" description="ABC transporter" evidence="7">
    <location>
        <begin position="46"/>
        <end position="144"/>
    </location>
</feature>
<dbReference type="InterPro" id="IPR003439">
    <property type="entry name" value="ABC_transporter-like_ATP-bd"/>
</dbReference>
<keyword evidence="3" id="KW-0813">Transport</keyword>
<keyword evidence="4" id="KW-0812">Transmembrane</keyword>
<dbReference type="Gene3D" id="3.40.50.300">
    <property type="entry name" value="P-loop containing nucleotide triphosphate hydrolases"/>
    <property type="match status" value="1"/>
</dbReference>
<protein>
    <recommendedName>
        <fullName evidence="7">ABC transporter domain-containing protein</fullName>
    </recommendedName>
</protein>